<dbReference type="GO" id="GO:0015288">
    <property type="term" value="F:porin activity"/>
    <property type="evidence" value="ECO:0007669"/>
    <property type="project" value="TreeGrafter"/>
</dbReference>
<comment type="subcellular location">
    <subcellularLocation>
        <location evidence="1">Cell outer membrane</location>
    </subcellularLocation>
</comment>
<keyword evidence="3" id="KW-0813">Transport</keyword>
<dbReference type="GO" id="GO:0015562">
    <property type="term" value="F:efflux transmembrane transporter activity"/>
    <property type="evidence" value="ECO:0007669"/>
    <property type="project" value="InterPro"/>
</dbReference>
<dbReference type="PANTHER" id="PTHR30026:SF20">
    <property type="entry name" value="OUTER MEMBRANE PROTEIN TOLC"/>
    <property type="match status" value="1"/>
</dbReference>
<evidence type="ECO:0000256" key="6">
    <source>
        <dbReference type="ARBA" id="ARBA00023136"/>
    </source>
</evidence>
<dbReference type="OrthoDB" id="9813458at2"/>
<evidence type="ECO:0000313" key="9">
    <source>
        <dbReference type="EMBL" id="TSE30768.1"/>
    </source>
</evidence>
<organism evidence="9 10">
    <name type="scientific">Tepidimonas thermarum</name>
    <dbReference type="NCBI Taxonomy" id="335431"/>
    <lineage>
        <taxon>Bacteria</taxon>
        <taxon>Pseudomonadati</taxon>
        <taxon>Pseudomonadota</taxon>
        <taxon>Betaproteobacteria</taxon>
        <taxon>Burkholderiales</taxon>
        <taxon>Tepidimonas</taxon>
    </lineage>
</organism>
<gene>
    <name evidence="9" type="primary">tolC_2</name>
    <name evidence="9" type="ORF">Tther_00845</name>
</gene>
<evidence type="ECO:0000256" key="3">
    <source>
        <dbReference type="ARBA" id="ARBA00022448"/>
    </source>
</evidence>
<evidence type="ECO:0000256" key="8">
    <source>
        <dbReference type="SAM" id="SignalP"/>
    </source>
</evidence>
<dbReference type="InterPro" id="IPR003423">
    <property type="entry name" value="OMP_efflux"/>
</dbReference>
<accession>A0A554X4M4</accession>
<dbReference type="Pfam" id="PF02321">
    <property type="entry name" value="OEP"/>
    <property type="match status" value="2"/>
</dbReference>
<sequence>MAQSVQTVHAAAASLRRRLTAWGAAGALCASAALAQPVQQAPSAAPLDVVQAYQLARDHDARVRAARAAAQAQRERLPQAQAQLRPQLALGASRLHNDLTRTSANLFGQPVTQDERYWSENATLSLRQPLYRPALTAGVAVAQAQVADADAVLAVEENQLAARVAQAYLEVLQAQDQLELVQVQQRVAQIQLDAARQALERGTGTRTDVDDIAARLDLLGADALRAQQQIEQARRQLQAITGPFDRPLAPMDHERIELAPLQPPDLQAWLDRAEAASPELAALRARADAAQREIDRASAGHLPTLDLIFQLTRSASENVTSPSSRYTNRAVGVQFNMPLYSGGYIDSAVRQAVAEYTRAQETLESTRRDLFVRVAEQHQAVIQGQQRVQALRRAVESARTAVRSSEASLRAGVRTVLDVLDAQQRLSNAERELRLARYQTLLARLRLSVLAGDTGEAELQTLQAQLLQP</sequence>
<dbReference type="GO" id="GO:1990281">
    <property type="term" value="C:efflux pump complex"/>
    <property type="evidence" value="ECO:0007669"/>
    <property type="project" value="TreeGrafter"/>
</dbReference>
<keyword evidence="7" id="KW-0998">Cell outer membrane</keyword>
<keyword evidence="8" id="KW-0732">Signal</keyword>
<dbReference type="GO" id="GO:0009279">
    <property type="term" value="C:cell outer membrane"/>
    <property type="evidence" value="ECO:0007669"/>
    <property type="project" value="UniProtKB-SubCell"/>
</dbReference>
<comment type="caution">
    <text evidence="9">The sequence shown here is derived from an EMBL/GenBank/DDBJ whole genome shotgun (WGS) entry which is preliminary data.</text>
</comment>
<feature type="signal peptide" evidence="8">
    <location>
        <begin position="1"/>
        <end position="35"/>
    </location>
</feature>
<reference evidence="9 10" key="1">
    <citation type="submission" date="2019-07" db="EMBL/GenBank/DDBJ databases">
        <title>Tepidimonas thermarum AA-1 draft genome.</title>
        <authorList>
            <person name="Da Costa M.S."/>
            <person name="Froufe H.J.C."/>
            <person name="Egas C."/>
            <person name="Albuquerque L."/>
        </authorList>
    </citation>
    <scope>NUCLEOTIDE SEQUENCE [LARGE SCALE GENOMIC DNA]</scope>
    <source>
        <strain evidence="9 10">AA-1</strain>
    </source>
</reference>
<proteinExistence type="inferred from homology"/>
<protein>
    <submittedName>
        <fullName evidence="9">Outer membrane protein TolC</fullName>
    </submittedName>
</protein>
<dbReference type="InterPro" id="IPR010130">
    <property type="entry name" value="T1SS_OMP_TolC"/>
</dbReference>
<dbReference type="NCBIfam" id="TIGR01844">
    <property type="entry name" value="type_I_sec_TolC"/>
    <property type="match status" value="1"/>
</dbReference>
<keyword evidence="10" id="KW-1185">Reference proteome</keyword>
<keyword evidence="4" id="KW-1134">Transmembrane beta strand</keyword>
<comment type="similarity">
    <text evidence="2">Belongs to the outer membrane factor (OMF) (TC 1.B.17) family.</text>
</comment>
<dbReference type="AlphaFoldDB" id="A0A554X4M4"/>
<evidence type="ECO:0000256" key="2">
    <source>
        <dbReference type="ARBA" id="ARBA00007613"/>
    </source>
</evidence>
<dbReference type="PANTHER" id="PTHR30026">
    <property type="entry name" value="OUTER MEMBRANE PROTEIN TOLC"/>
    <property type="match status" value="1"/>
</dbReference>
<dbReference type="Gene3D" id="1.20.1600.10">
    <property type="entry name" value="Outer membrane efflux proteins (OEP)"/>
    <property type="match status" value="1"/>
</dbReference>
<keyword evidence="6" id="KW-0472">Membrane</keyword>
<evidence type="ECO:0000256" key="4">
    <source>
        <dbReference type="ARBA" id="ARBA00022452"/>
    </source>
</evidence>
<evidence type="ECO:0000256" key="1">
    <source>
        <dbReference type="ARBA" id="ARBA00004442"/>
    </source>
</evidence>
<dbReference type="Proteomes" id="UP000318542">
    <property type="component" value="Unassembled WGS sequence"/>
</dbReference>
<dbReference type="RefSeq" id="WP_143901281.1">
    <property type="nucleotide sequence ID" value="NZ_VJOL01000010.1"/>
</dbReference>
<name>A0A554X4M4_9BURK</name>
<dbReference type="InterPro" id="IPR051906">
    <property type="entry name" value="TolC-like"/>
</dbReference>
<dbReference type="SUPFAM" id="SSF56954">
    <property type="entry name" value="Outer membrane efflux proteins (OEP)"/>
    <property type="match status" value="1"/>
</dbReference>
<dbReference type="EMBL" id="VJOL01000010">
    <property type="protein sequence ID" value="TSE30768.1"/>
    <property type="molecule type" value="Genomic_DNA"/>
</dbReference>
<feature type="chain" id="PRO_5021999441" evidence="8">
    <location>
        <begin position="36"/>
        <end position="469"/>
    </location>
</feature>
<keyword evidence="5" id="KW-0812">Transmembrane</keyword>
<evidence type="ECO:0000313" key="10">
    <source>
        <dbReference type="Proteomes" id="UP000318542"/>
    </source>
</evidence>
<evidence type="ECO:0000256" key="5">
    <source>
        <dbReference type="ARBA" id="ARBA00022692"/>
    </source>
</evidence>
<evidence type="ECO:0000256" key="7">
    <source>
        <dbReference type="ARBA" id="ARBA00023237"/>
    </source>
</evidence>